<protein>
    <recommendedName>
        <fullName evidence="4">ABC transporter substrate-binding protein</fullName>
    </recommendedName>
</protein>
<accession>A0A179SEE5</accession>
<dbReference type="Pfam" id="PF06226">
    <property type="entry name" value="DUF1007"/>
    <property type="match status" value="1"/>
</dbReference>
<dbReference type="InterPro" id="IPR010412">
    <property type="entry name" value="DUF1007"/>
</dbReference>
<proteinExistence type="predicted"/>
<evidence type="ECO:0008006" key="4">
    <source>
        <dbReference type="Google" id="ProtNLM"/>
    </source>
</evidence>
<evidence type="ECO:0000256" key="1">
    <source>
        <dbReference type="SAM" id="SignalP"/>
    </source>
</evidence>
<gene>
    <name evidence="2" type="ORF">A5481_10055</name>
</gene>
<sequence>MMIGRGLAALAMLCGTAGAALAHPHVWVQARAELVLDQKRNLVAIRESWTFDPEYSAFAVLNLDSKRDGVPDPAKLDAMAVERLDAMAETAFFTQGKLNGRPLVLKAGPGPKASFAHGRLTMEFTLVPQGPAAPVRTLVVSFDDPDFYVAFGLPPGDPVRLSGSPDCVLKLNRPAREAQEGEQLIPDGEATGTPGAAAAAAVDYTGRLLVACP</sequence>
<dbReference type="STRING" id="427683.A5481_10055"/>
<evidence type="ECO:0000313" key="2">
    <source>
        <dbReference type="EMBL" id="OAS25251.1"/>
    </source>
</evidence>
<name>A0A179SEE5_9HYPH</name>
<organism evidence="2 3">
    <name type="scientific">Methylobacterium platani</name>
    <dbReference type="NCBI Taxonomy" id="427683"/>
    <lineage>
        <taxon>Bacteria</taxon>
        <taxon>Pseudomonadati</taxon>
        <taxon>Pseudomonadota</taxon>
        <taxon>Alphaproteobacteria</taxon>
        <taxon>Hyphomicrobiales</taxon>
        <taxon>Methylobacteriaceae</taxon>
        <taxon>Methylobacterium</taxon>
    </lineage>
</organism>
<feature type="chain" id="PRO_5008105954" description="ABC transporter substrate-binding protein" evidence="1">
    <location>
        <begin position="23"/>
        <end position="213"/>
    </location>
</feature>
<keyword evidence="1" id="KW-0732">Signal</keyword>
<evidence type="ECO:0000313" key="3">
    <source>
        <dbReference type="Proteomes" id="UP000078316"/>
    </source>
</evidence>
<comment type="caution">
    <text evidence="2">The sequence shown here is derived from an EMBL/GenBank/DDBJ whole genome shotgun (WGS) entry which is preliminary data.</text>
</comment>
<reference evidence="2 3" key="1">
    <citation type="submission" date="2016-04" db="EMBL/GenBank/DDBJ databases">
        <authorList>
            <person name="Evans L.H."/>
            <person name="Alamgir A."/>
            <person name="Owens N."/>
            <person name="Weber N.D."/>
            <person name="Virtaneva K."/>
            <person name="Barbian K."/>
            <person name="Babar A."/>
            <person name="Rosenke K."/>
        </authorList>
    </citation>
    <scope>NUCLEOTIDE SEQUENCE [LARGE SCALE GENOMIC DNA]</scope>
    <source>
        <strain evidence="2 3">PMB02</strain>
    </source>
</reference>
<dbReference type="EMBL" id="LWHQ01000017">
    <property type="protein sequence ID" value="OAS25251.1"/>
    <property type="molecule type" value="Genomic_DNA"/>
</dbReference>
<dbReference type="AlphaFoldDB" id="A0A179SEE5"/>
<dbReference type="OrthoDB" id="1679673at2"/>
<dbReference type="Proteomes" id="UP000078316">
    <property type="component" value="Unassembled WGS sequence"/>
</dbReference>
<feature type="signal peptide" evidence="1">
    <location>
        <begin position="1"/>
        <end position="22"/>
    </location>
</feature>